<dbReference type="PANTHER" id="PTHR43214:SF41">
    <property type="entry name" value="NITRATE_NITRITE RESPONSE REGULATOR PROTEIN NARP"/>
    <property type="match status" value="1"/>
</dbReference>
<dbReference type="PROSITE" id="PS50110">
    <property type="entry name" value="RESPONSE_REGULATORY"/>
    <property type="match status" value="1"/>
</dbReference>
<evidence type="ECO:0000313" key="8">
    <source>
        <dbReference type="Proteomes" id="UP001059380"/>
    </source>
</evidence>
<evidence type="ECO:0000313" key="7">
    <source>
        <dbReference type="EMBL" id="UWZ85231.1"/>
    </source>
</evidence>
<evidence type="ECO:0000259" key="6">
    <source>
        <dbReference type="PROSITE" id="PS50110"/>
    </source>
</evidence>
<dbReference type="InterPro" id="IPR000792">
    <property type="entry name" value="Tscrpt_reg_LuxR_C"/>
</dbReference>
<dbReference type="PANTHER" id="PTHR43214">
    <property type="entry name" value="TWO-COMPONENT RESPONSE REGULATOR"/>
    <property type="match status" value="1"/>
</dbReference>
<feature type="domain" description="HTH luxR-type" evidence="5">
    <location>
        <begin position="142"/>
        <end position="207"/>
    </location>
</feature>
<dbReference type="PROSITE" id="PS00622">
    <property type="entry name" value="HTH_LUXR_1"/>
    <property type="match status" value="1"/>
</dbReference>
<keyword evidence="2" id="KW-0238">DNA-binding</keyword>
<dbReference type="SUPFAM" id="SSF52172">
    <property type="entry name" value="CheY-like"/>
    <property type="match status" value="1"/>
</dbReference>
<dbReference type="CDD" id="cd06170">
    <property type="entry name" value="LuxR_C_like"/>
    <property type="match status" value="1"/>
</dbReference>
<feature type="domain" description="Response regulatory" evidence="6">
    <location>
        <begin position="5"/>
        <end position="120"/>
    </location>
</feature>
<sequence length="215" mass="23292">MKVAGLLVVSDESIPRVALRHWLSSVPGIEILGDTTAKKALHLALETGAQVIVYHVPHITNHVLVTIVAIRKGLPEAGIVVLSRETSPLLVKSAFSAGATAYLLLSSAPTDLISGIRAALNGRRLLDPDLSEGLLDALLGRSDSASTPLSEREQQVLLLRSLGHSAREIGAALRISTKSVETYYTRIREKLNLRTRAEMVRYALERGILRPKGQQ</sequence>
<dbReference type="Proteomes" id="UP001059380">
    <property type="component" value="Chromosome"/>
</dbReference>
<reference evidence="7" key="1">
    <citation type="submission" date="2021-04" db="EMBL/GenBank/DDBJ databases">
        <title>Phylogenetic analysis of Acidobacteriaceae.</title>
        <authorList>
            <person name="Qiu L."/>
            <person name="Zhang Q."/>
        </authorList>
    </citation>
    <scope>NUCLEOTIDE SEQUENCE</scope>
    <source>
        <strain evidence="7">DSM 25168</strain>
    </source>
</reference>
<keyword evidence="8" id="KW-1185">Reference proteome</keyword>
<gene>
    <name evidence="7" type="ORF">MOP44_04635</name>
</gene>
<dbReference type="SMART" id="SM00421">
    <property type="entry name" value="HTH_LUXR"/>
    <property type="match status" value="1"/>
</dbReference>
<accession>A0A9J7BRN3</accession>
<dbReference type="SUPFAM" id="SSF46894">
    <property type="entry name" value="C-terminal effector domain of the bipartite response regulators"/>
    <property type="match status" value="1"/>
</dbReference>
<dbReference type="AlphaFoldDB" id="A0A9J7BRN3"/>
<dbReference type="RefSeq" id="WP_260794749.1">
    <property type="nucleotide sequence ID" value="NZ_CP093313.1"/>
</dbReference>
<dbReference type="InterPro" id="IPR001789">
    <property type="entry name" value="Sig_transdc_resp-reg_receiver"/>
</dbReference>
<dbReference type="KEGG" id="orp:MOP44_04635"/>
<dbReference type="Gene3D" id="3.40.50.2300">
    <property type="match status" value="1"/>
</dbReference>
<dbReference type="InterPro" id="IPR011006">
    <property type="entry name" value="CheY-like_superfamily"/>
</dbReference>
<evidence type="ECO:0000256" key="4">
    <source>
        <dbReference type="PROSITE-ProRule" id="PRU00169"/>
    </source>
</evidence>
<proteinExistence type="predicted"/>
<name>A0A9J7BRN3_9BACT</name>
<dbReference type="InterPro" id="IPR016032">
    <property type="entry name" value="Sig_transdc_resp-reg_C-effctor"/>
</dbReference>
<evidence type="ECO:0000256" key="2">
    <source>
        <dbReference type="ARBA" id="ARBA00023125"/>
    </source>
</evidence>
<evidence type="ECO:0000256" key="3">
    <source>
        <dbReference type="ARBA" id="ARBA00023163"/>
    </source>
</evidence>
<evidence type="ECO:0000259" key="5">
    <source>
        <dbReference type="PROSITE" id="PS50043"/>
    </source>
</evidence>
<dbReference type="GO" id="GO:0000160">
    <property type="term" value="P:phosphorelay signal transduction system"/>
    <property type="evidence" value="ECO:0007669"/>
    <property type="project" value="InterPro"/>
</dbReference>
<dbReference type="Pfam" id="PF00196">
    <property type="entry name" value="GerE"/>
    <property type="match status" value="1"/>
</dbReference>
<evidence type="ECO:0000256" key="1">
    <source>
        <dbReference type="ARBA" id="ARBA00023015"/>
    </source>
</evidence>
<keyword evidence="1" id="KW-0805">Transcription regulation</keyword>
<dbReference type="InterPro" id="IPR039420">
    <property type="entry name" value="WalR-like"/>
</dbReference>
<comment type="caution">
    <text evidence="4">Lacks conserved residue(s) required for the propagation of feature annotation.</text>
</comment>
<dbReference type="GO" id="GO:0006355">
    <property type="term" value="P:regulation of DNA-templated transcription"/>
    <property type="evidence" value="ECO:0007669"/>
    <property type="project" value="InterPro"/>
</dbReference>
<dbReference type="PRINTS" id="PR00038">
    <property type="entry name" value="HTHLUXR"/>
</dbReference>
<dbReference type="GO" id="GO:0003677">
    <property type="term" value="F:DNA binding"/>
    <property type="evidence" value="ECO:0007669"/>
    <property type="project" value="UniProtKB-KW"/>
</dbReference>
<protein>
    <submittedName>
        <fullName evidence="7">Response regulator transcription factor</fullName>
    </submittedName>
</protein>
<dbReference type="EMBL" id="CP093313">
    <property type="protein sequence ID" value="UWZ85231.1"/>
    <property type="molecule type" value="Genomic_DNA"/>
</dbReference>
<keyword evidence="3" id="KW-0804">Transcription</keyword>
<dbReference type="PROSITE" id="PS50043">
    <property type="entry name" value="HTH_LUXR_2"/>
    <property type="match status" value="1"/>
</dbReference>
<organism evidence="7 8">
    <name type="scientific">Occallatibacter riparius</name>
    <dbReference type="NCBI Taxonomy" id="1002689"/>
    <lineage>
        <taxon>Bacteria</taxon>
        <taxon>Pseudomonadati</taxon>
        <taxon>Acidobacteriota</taxon>
        <taxon>Terriglobia</taxon>
        <taxon>Terriglobales</taxon>
        <taxon>Acidobacteriaceae</taxon>
        <taxon>Occallatibacter</taxon>
    </lineage>
</organism>